<dbReference type="PRINTS" id="PR00413">
    <property type="entry name" value="HADHALOGNASE"/>
</dbReference>
<dbReference type="RefSeq" id="WP_013579895.1">
    <property type="nucleotide sequence ID" value="NC_015064.1"/>
</dbReference>
<dbReference type="PANTHER" id="PTHR43611">
    <property type="entry name" value="ALPHA-D-GLUCOSE 1-PHOSPHATE PHOSPHATASE"/>
    <property type="match status" value="1"/>
</dbReference>
<sequence length="221" mass="24169">MQPEDQKKPVIEAVLFDYGLVLTGPPDPAAWAEMQHLLALDEATFSHAYWKHRSDYDRGTLNGRGYWSAIGQDVGHVLAAPQIDGLIAADTVLWTQLNQPMVDWALRLQAAGTRTGILSNLGDEMMHGVLAALPWMAGFDHLTFSHHLLLIKPEAAIYQHAASGLCVPAERILFVDDREENIAGAIAAGMQAIRYETQPAFEQALAAMGATELWTTGNLNV</sequence>
<dbReference type="CDD" id="cd02603">
    <property type="entry name" value="HAD_sEH-N_like"/>
    <property type="match status" value="1"/>
</dbReference>
<dbReference type="OrthoDB" id="9797415at2"/>
<dbReference type="EMBL" id="CP002480">
    <property type="protein sequence ID" value="ADW68576.1"/>
    <property type="molecule type" value="Genomic_DNA"/>
</dbReference>
<dbReference type="Gene3D" id="3.40.50.1000">
    <property type="entry name" value="HAD superfamily/HAD-like"/>
    <property type="match status" value="1"/>
</dbReference>
<dbReference type="HOGENOM" id="CLU_045011_9_3_0"/>
<name>E8WX15_GRATM</name>
<protein>
    <submittedName>
        <fullName evidence="1">HAD-superfamily hydrolase, subfamily IA, variant 3</fullName>
    </submittedName>
</protein>
<dbReference type="SFLD" id="SFLDS00003">
    <property type="entry name" value="Haloacid_Dehalogenase"/>
    <property type="match status" value="1"/>
</dbReference>
<dbReference type="KEGG" id="acm:AciX9_1523"/>
<organism evidence="2">
    <name type="scientific">Granulicella tundricola (strain ATCC BAA-1859 / DSM 23138 / MP5ACTX9)</name>
    <dbReference type="NCBI Taxonomy" id="1198114"/>
    <lineage>
        <taxon>Bacteria</taxon>
        <taxon>Pseudomonadati</taxon>
        <taxon>Acidobacteriota</taxon>
        <taxon>Terriglobia</taxon>
        <taxon>Terriglobales</taxon>
        <taxon>Acidobacteriaceae</taxon>
        <taxon>Granulicella</taxon>
    </lineage>
</organism>
<keyword evidence="2" id="KW-1185">Reference proteome</keyword>
<evidence type="ECO:0000313" key="1">
    <source>
        <dbReference type="EMBL" id="ADW68576.1"/>
    </source>
</evidence>
<dbReference type="STRING" id="1198114.AciX9_1523"/>
<dbReference type="InterPro" id="IPR023214">
    <property type="entry name" value="HAD_sf"/>
</dbReference>
<dbReference type="NCBIfam" id="TIGR01509">
    <property type="entry name" value="HAD-SF-IA-v3"/>
    <property type="match status" value="1"/>
</dbReference>
<reference evidence="2" key="1">
    <citation type="submission" date="2011-01" db="EMBL/GenBank/DDBJ databases">
        <title>Complete sequence of chromosome of Acidobacterium sp. MP5ACTX9.</title>
        <authorList>
            <consortium name="US DOE Joint Genome Institute"/>
            <person name="Lucas S."/>
            <person name="Copeland A."/>
            <person name="Lapidus A."/>
            <person name="Cheng J.-F."/>
            <person name="Goodwin L."/>
            <person name="Pitluck S."/>
            <person name="Teshima H."/>
            <person name="Detter J.C."/>
            <person name="Han C."/>
            <person name="Tapia R."/>
            <person name="Land M."/>
            <person name="Hauser L."/>
            <person name="Kyrpides N."/>
            <person name="Ivanova N."/>
            <person name="Ovchinnikova G."/>
            <person name="Pagani I."/>
            <person name="Rawat S.R."/>
            <person name="Mannisto M."/>
            <person name="Haggblom M.M."/>
            <person name="Woyke T."/>
        </authorList>
    </citation>
    <scope>NUCLEOTIDE SEQUENCE [LARGE SCALE GENOMIC DNA]</scope>
    <source>
        <strain evidence="2">MP5ACTX9</strain>
    </source>
</reference>
<dbReference type="PANTHER" id="PTHR43611:SF3">
    <property type="entry name" value="FLAVIN MONONUCLEOTIDE HYDROLASE 1, CHLOROPLATIC"/>
    <property type="match status" value="1"/>
</dbReference>
<dbReference type="InterPro" id="IPR036412">
    <property type="entry name" value="HAD-like_sf"/>
</dbReference>
<accession>E8WX15</accession>
<dbReference type="AlphaFoldDB" id="E8WX15"/>
<dbReference type="eggNOG" id="COG1011">
    <property type="taxonomic scope" value="Bacteria"/>
</dbReference>
<evidence type="ECO:0000313" key="2">
    <source>
        <dbReference type="Proteomes" id="UP000000343"/>
    </source>
</evidence>
<proteinExistence type="predicted"/>
<dbReference type="InterPro" id="IPR023198">
    <property type="entry name" value="PGP-like_dom2"/>
</dbReference>
<dbReference type="PaxDb" id="1198114-AciX9_1523"/>
<dbReference type="InterPro" id="IPR006439">
    <property type="entry name" value="HAD-SF_hydro_IA"/>
</dbReference>
<dbReference type="SUPFAM" id="SSF56784">
    <property type="entry name" value="HAD-like"/>
    <property type="match status" value="1"/>
</dbReference>
<dbReference type="GO" id="GO:0016787">
    <property type="term" value="F:hydrolase activity"/>
    <property type="evidence" value="ECO:0007669"/>
    <property type="project" value="UniProtKB-KW"/>
</dbReference>
<dbReference type="Pfam" id="PF00702">
    <property type="entry name" value="Hydrolase"/>
    <property type="match status" value="1"/>
</dbReference>
<dbReference type="Gene3D" id="1.10.150.240">
    <property type="entry name" value="Putative phosphatase, domain 2"/>
    <property type="match status" value="1"/>
</dbReference>
<dbReference type="SFLD" id="SFLDG01129">
    <property type="entry name" value="C1.5:_HAD__Beta-PGM__Phosphata"/>
    <property type="match status" value="1"/>
</dbReference>
<gene>
    <name evidence="1" type="ordered locus">AciX9_1523</name>
</gene>
<dbReference type="Proteomes" id="UP000000343">
    <property type="component" value="Chromosome"/>
</dbReference>
<keyword evidence="1" id="KW-0378">Hydrolase</keyword>